<sequence>MATKDKIEVRDLTKQDIELVADYWLTSDRDFLMSMGVDLHKLPTREGLTHMLLSQIQTPDPEKASLALILEINGIPAGHCNVNPIRYGQDATMHLHIWHSKNRKKGLGTSMVLKSLPVFFDRLDLQILWCEPYALNPAPNKTLETIGFEFIKKYVTVPGAINFEQEVNRYKLIKETFEKIKYTSTGGIQ</sequence>
<dbReference type="PROSITE" id="PS51186">
    <property type="entry name" value="GNAT"/>
    <property type="match status" value="1"/>
</dbReference>
<reference evidence="3" key="1">
    <citation type="journal article" date="2019" name="Int. J. Syst. Evol. Microbiol.">
        <title>The Global Catalogue of Microorganisms (GCM) 10K type strain sequencing project: providing services to taxonomists for standard genome sequencing and annotation.</title>
        <authorList>
            <consortium name="The Broad Institute Genomics Platform"/>
            <consortium name="The Broad Institute Genome Sequencing Center for Infectious Disease"/>
            <person name="Wu L."/>
            <person name="Ma J."/>
        </authorList>
    </citation>
    <scope>NUCLEOTIDE SEQUENCE [LARGE SCALE GENOMIC DNA]</scope>
    <source>
        <strain evidence="3">CCUG 60898</strain>
    </source>
</reference>
<name>A0ABW3IAX4_9FLAO</name>
<evidence type="ECO:0000313" key="2">
    <source>
        <dbReference type="EMBL" id="MFD0975269.1"/>
    </source>
</evidence>
<comment type="caution">
    <text evidence="2">The sequence shown here is derived from an EMBL/GenBank/DDBJ whole genome shotgun (WGS) entry which is preliminary data.</text>
</comment>
<protein>
    <submittedName>
        <fullName evidence="2">GNAT family N-acetyltransferase</fullName>
        <ecNumber evidence="2">2.3.-.-</ecNumber>
    </submittedName>
</protein>
<dbReference type="InterPro" id="IPR016181">
    <property type="entry name" value="Acyl_CoA_acyltransferase"/>
</dbReference>
<accession>A0ABW3IAX4</accession>
<dbReference type="GO" id="GO:0016746">
    <property type="term" value="F:acyltransferase activity"/>
    <property type="evidence" value="ECO:0007669"/>
    <property type="project" value="UniProtKB-KW"/>
</dbReference>
<dbReference type="EC" id="2.3.-.-" evidence="2"/>
<dbReference type="Pfam" id="PF13302">
    <property type="entry name" value="Acetyltransf_3"/>
    <property type="match status" value="1"/>
</dbReference>
<organism evidence="2 3">
    <name type="scientific">Salinimicrobium gaetbulicola</name>
    <dbReference type="NCBI Taxonomy" id="999702"/>
    <lineage>
        <taxon>Bacteria</taxon>
        <taxon>Pseudomonadati</taxon>
        <taxon>Bacteroidota</taxon>
        <taxon>Flavobacteriia</taxon>
        <taxon>Flavobacteriales</taxon>
        <taxon>Flavobacteriaceae</taxon>
        <taxon>Salinimicrobium</taxon>
    </lineage>
</organism>
<evidence type="ECO:0000313" key="3">
    <source>
        <dbReference type="Proteomes" id="UP001597100"/>
    </source>
</evidence>
<keyword evidence="3" id="KW-1185">Reference proteome</keyword>
<dbReference type="EMBL" id="JBHTJP010000002">
    <property type="protein sequence ID" value="MFD0975269.1"/>
    <property type="molecule type" value="Genomic_DNA"/>
</dbReference>
<gene>
    <name evidence="2" type="ORF">ACFQ1G_00555</name>
</gene>
<proteinExistence type="predicted"/>
<keyword evidence="2" id="KW-0808">Transferase</keyword>
<keyword evidence="2" id="KW-0012">Acyltransferase</keyword>
<dbReference type="InterPro" id="IPR000182">
    <property type="entry name" value="GNAT_dom"/>
</dbReference>
<evidence type="ECO:0000259" key="1">
    <source>
        <dbReference type="PROSITE" id="PS51186"/>
    </source>
</evidence>
<dbReference type="RefSeq" id="WP_380736280.1">
    <property type="nucleotide sequence ID" value="NZ_JBHTJP010000002.1"/>
</dbReference>
<dbReference type="Gene3D" id="3.40.630.30">
    <property type="match status" value="1"/>
</dbReference>
<dbReference type="Proteomes" id="UP001597100">
    <property type="component" value="Unassembled WGS sequence"/>
</dbReference>
<dbReference type="SUPFAM" id="SSF55729">
    <property type="entry name" value="Acyl-CoA N-acyltransferases (Nat)"/>
    <property type="match status" value="1"/>
</dbReference>
<feature type="domain" description="N-acetyltransferase" evidence="1">
    <location>
        <begin position="7"/>
        <end position="168"/>
    </location>
</feature>